<dbReference type="GO" id="GO:0016020">
    <property type="term" value="C:membrane"/>
    <property type="evidence" value="ECO:0007669"/>
    <property type="project" value="TreeGrafter"/>
</dbReference>
<dbReference type="Gene3D" id="1.10.8.20">
    <property type="entry name" value="N-terminal domain of phosphatidylinositol transfer protein sec14p"/>
    <property type="match status" value="1"/>
</dbReference>
<name>A0A131XAX5_9ACAR</name>
<dbReference type="PANTHER" id="PTHR10174">
    <property type="entry name" value="ALPHA-TOCOPHEROL TRANSFER PROTEIN-RELATED"/>
    <property type="match status" value="1"/>
</dbReference>
<reference evidence="2" key="1">
    <citation type="journal article" date="2017" name="Ticks Tick Borne Dis.">
        <title>An insight into the sialome of Hyalomma excavatum.</title>
        <authorList>
            <person name="Ribeiro J.M."/>
            <person name="Slovak M."/>
            <person name="Francischetti I.M."/>
        </authorList>
    </citation>
    <scope>NUCLEOTIDE SEQUENCE</scope>
    <source>
        <strain evidence="2">Samish</strain>
        <tissue evidence="2">Salivary glands</tissue>
    </source>
</reference>
<feature type="domain" description="CRAL-TRIO" evidence="1">
    <location>
        <begin position="83"/>
        <end position="246"/>
    </location>
</feature>
<proteinExistence type="evidence at transcript level"/>
<dbReference type="AlphaFoldDB" id="A0A131XAX5"/>
<dbReference type="InterPro" id="IPR011074">
    <property type="entry name" value="CRAL/TRIO_N_dom"/>
</dbReference>
<organism evidence="2">
    <name type="scientific">Hyalomma excavatum</name>
    <dbReference type="NCBI Taxonomy" id="257692"/>
    <lineage>
        <taxon>Eukaryota</taxon>
        <taxon>Metazoa</taxon>
        <taxon>Ecdysozoa</taxon>
        <taxon>Arthropoda</taxon>
        <taxon>Chelicerata</taxon>
        <taxon>Arachnida</taxon>
        <taxon>Acari</taxon>
        <taxon>Parasitiformes</taxon>
        <taxon>Ixodida</taxon>
        <taxon>Ixodoidea</taxon>
        <taxon>Ixodidae</taxon>
        <taxon>Hyalomminae</taxon>
        <taxon>Hyalomma</taxon>
    </lineage>
</organism>
<dbReference type="PRINTS" id="PR00180">
    <property type="entry name" value="CRETINALDHBP"/>
</dbReference>
<dbReference type="SMART" id="SM00516">
    <property type="entry name" value="SEC14"/>
    <property type="match status" value="1"/>
</dbReference>
<evidence type="ECO:0000313" key="2">
    <source>
        <dbReference type="EMBL" id="JAP63542.1"/>
    </source>
</evidence>
<accession>A0A131XAX5</accession>
<dbReference type="InterPro" id="IPR036865">
    <property type="entry name" value="CRAL-TRIO_dom_sf"/>
</dbReference>
<dbReference type="InterPro" id="IPR036273">
    <property type="entry name" value="CRAL/TRIO_N_dom_sf"/>
</dbReference>
<sequence length="276" mass="32013">MKNEVDGEIQETDELIEESLTKLRQLIAGEKALSCPNERHFLLKFLRTRKYNVDATFANVQKYFKVREEVGEIFDDFCPSAVLYDAVCRKHQVALLSRERDPFGRAVLLVRTGRWNASVCTAHEFVKICLLLLEWSLLDEEVQKRGFVFVLDYKGLSLEHLYHLTPPFMKRLVHITEKCLPVRVKAIYVIYDSLIFDVLFAITKPFMSRTLTERIHLIGCEHQKLHGVVPADVIPEEAGGTLESYDYDELEKDLLSQSQYFEYIGLHGYGKENTEF</sequence>
<protein>
    <submittedName>
        <fullName evidence="2">Putative phosphatidylinositol transfer protein sec14</fullName>
    </submittedName>
</protein>
<evidence type="ECO:0000259" key="1">
    <source>
        <dbReference type="PROSITE" id="PS50191"/>
    </source>
</evidence>
<dbReference type="InterPro" id="IPR001251">
    <property type="entry name" value="CRAL-TRIO_dom"/>
</dbReference>
<dbReference type="SUPFAM" id="SSF52087">
    <property type="entry name" value="CRAL/TRIO domain"/>
    <property type="match status" value="1"/>
</dbReference>
<dbReference type="GO" id="GO:1902936">
    <property type="term" value="F:phosphatidylinositol bisphosphate binding"/>
    <property type="evidence" value="ECO:0007669"/>
    <property type="project" value="TreeGrafter"/>
</dbReference>
<dbReference type="SUPFAM" id="SSF46938">
    <property type="entry name" value="CRAL/TRIO N-terminal domain"/>
    <property type="match status" value="1"/>
</dbReference>
<dbReference type="PANTHER" id="PTHR10174:SF130">
    <property type="entry name" value="ALPHA-TOCOPHEROL TRANSFER PROTEIN-LIKE"/>
    <property type="match status" value="1"/>
</dbReference>
<dbReference type="Gene3D" id="1.20.5.1200">
    <property type="entry name" value="Alpha-tocopherol transfer"/>
    <property type="match status" value="1"/>
</dbReference>
<dbReference type="EMBL" id="GEFH01005039">
    <property type="protein sequence ID" value="JAP63542.1"/>
    <property type="molecule type" value="mRNA"/>
</dbReference>
<dbReference type="PROSITE" id="PS50191">
    <property type="entry name" value="CRAL_TRIO"/>
    <property type="match status" value="1"/>
</dbReference>
<dbReference type="Pfam" id="PF00650">
    <property type="entry name" value="CRAL_TRIO"/>
    <property type="match status" value="1"/>
</dbReference>
<dbReference type="Gene3D" id="3.40.525.10">
    <property type="entry name" value="CRAL-TRIO lipid binding domain"/>
    <property type="match status" value="1"/>
</dbReference>
<dbReference type="CDD" id="cd00170">
    <property type="entry name" value="SEC14"/>
    <property type="match status" value="1"/>
</dbReference>
<dbReference type="SMART" id="SM01100">
    <property type="entry name" value="CRAL_TRIO_N"/>
    <property type="match status" value="1"/>
</dbReference>